<dbReference type="Gene3D" id="3.90.25.10">
    <property type="entry name" value="UDP-galactose 4-epimerase, domain 1"/>
    <property type="match status" value="1"/>
</dbReference>
<feature type="domain" description="NAD(P)-binding" evidence="1">
    <location>
        <begin position="12"/>
        <end position="209"/>
    </location>
</feature>
<reference evidence="2" key="1">
    <citation type="journal article" date="2014" name="Front. Microbiol.">
        <title>High frequency of phylogenetically diverse reductive dehalogenase-homologous genes in deep subseafloor sedimentary metagenomes.</title>
        <authorList>
            <person name="Kawai M."/>
            <person name="Futagami T."/>
            <person name="Toyoda A."/>
            <person name="Takaki Y."/>
            <person name="Nishi S."/>
            <person name="Hori S."/>
            <person name="Arai W."/>
            <person name="Tsubouchi T."/>
            <person name="Morono Y."/>
            <person name="Uchiyama I."/>
            <person name="Ito T."/>
            <person name="Fujiyama A."/>
            <person name="Inagaki F."/>
            <person name="Takami H."/>
        </authorList>
    </citation>
    <scope>NUCLEOTIDE SEQUENCE</scope>
    <source>
        <strain evidence="2">Expedition CK06-06</strain>
    </source>
</reference>
<proteinExistence type="predicted"/>
<dbReference type="EMBL" id="BART01005291">
    <property type="protein sequence ID" value="GAG63831.1"/>
    <property type="molecule type" value="Genomic_DNA"/>
</dbReference>
<feature type="non-terminal residue" evidence="2">
    <location>
        <position position="233"/>
    </location>
</feature>
<dbReference type="SUPFAM" id="SSF51735">
    <property type="entry name" value="NAD(P)-binding Rossmann-fold domains"/>
    <property type="match status" value="1"/>
</dbReference>
<dbReference type="Gene3D" id="3.40.50.720">
    <property type="entry name" value="NAD(P)-binding Rossmann-like Domain"/>
    <property type="match status" value="1"/>
</dbReference>
<comment type="caution">
    <text evidence="2">The sequence shown here is derived from an EMBL/GenBank/DDBJ whole genome shotgun (WGS) entry which is preliminary data.</text>
</comment>
<evidence type="ECO:0000259" key="1">
    <source>
        <dbReference type="Pfam" id="PF16363"/>
    </source>
</evidence>
<dbReference type="InterPro" id="IPR016040">
    <property type="entry name" value="NAD(P)-bd_dom"/>
</dbReference>
<dbReference type="PANTHER" id="PTHR43000">
    <property type="entry name" value="DTDP-D-GLUCOSE 4,6-DEHYDRATASE-RELATED"/>
    <property type="match status" value="1"/>
</dbReference>
<name>X1AVI8_9ZZZZ</name>
<accession>X1AVI8</accession>
<dbReference type="Pfam" id="PF16363">
    <property type="entry name" value="GDP_Man_Dehyd"/>
    <property type="match status" value="1"/>
</dbReference>
<sequence>MVICAIYPPLLSILYEIKPDLIFHLAAQSFVPYSYSVPIETLNTNVVGTANLLEAVRIIKAEQAWDCRIMICSSPEVYGQADNSTPITEDFPLKPLSPYAVSKVAEDMLAYMYYQAYGLKTIRSRAFAHEGPRRGDVFAVSSFARQIAMIERGMQKPVIKVGNLDSSRTYCDVRDVVRAYWLLLEEGQAGGVYNIAGDEAMMLREVLDRLLKLSSIRLPENVSIGVERKLLRP</sequence>
<dbReference type="InterPro" id="IPR036291">
    <property type="entry name" value="NAD(P)-bd_dom_sf"/>
</dbReference>
<organism evidence="2">
    <name type="scientific">marine sediment metagenome</name>
    <dbReference type="NCBI Taxonomy" id="412755"/>
    <lineage>
        <taxon>unclassified sequences</taxon>
        <taxon>metagenomes</taxon>
        <taxon>ecological metagenomes</taxon>
    </lineage>
</organism>
<gene>
    <name evidence="2" type="ORF">S01H4_12449</name>
</gene>
<protein>
    <recommendedName>
        <fullName evidence="1">NAD(P)-binding domain-containing protein</fullName>
    </recommendedName>
</protein>
<dbReference type="AlphaFoldDB" id="X1AVI8"/>
<evidence type="ECO:0000313" key="2">
    <source>
        <dbReference type="EMBL" id="GAG63831.1"/>
    </source>
</evidence>